<dbReference type="InterPro" id="IPR001258">
    <property type="entry name" value="NHL_repeat"/>
</dbReference>
<dbReference type="InterPro" id="IPR050952">
    <property type="entry name" value="TRIM-NHL_E3_ligases"/>
</dbReference>
<gene>
    <name evidence="2" type="ORF">MNBD_DELTA03-1571</name>
</gene>
<dbReference type="Pfam" id="PF17170">
    <property type="entry name" value="DUF5128"/>
    <property type="match status" value="2"/>
</dbReference>
<dbReference type="PANTHER" id="PTHR24104:SF25">
    <property type="entry name" value="PROTEIN LIN-41"/>
    <property type="match status" value="1"/>
</dbReference>
<evidence type="ECO:0000313" key="2">
    <source>
        <dbReference type="EMBL" id="VAW36815.1"/>
    </source>
</evidence>
<dbReference type="GO" id="GO:0061630">
    <property type="term" value="F:ubiquitin protein ligase activity"/>
    <property type="evidence" value="ECO:0007669"/>
    <property type="project" value="TreeGrafter"/>
</dbReference>
<proteinExistence type="predicted"/>
<dbReference type="EMBL" id="UOEX01000187">
    <property type="protein sequence ID" value="VAW36815.1"/>
    <property type="molecule type" value="Genomic_DNA"/>
</dbReference>
<dbReference type="GO" id="GO:0008270">
    <property type="term" value="F:zinc ion binding"/>
    <property type="evidence" value="ECO:0007669"/>
    <property type="project" value="UniProtKB-KW"/>
</dbReference>
<organism evidence="2">
    <name type="scientific">hydrothermal vent metagenome</name>
    <dbReference type="NCBI Taxonomy" id="652676"/>
    <lineage>
        <taxon>unclassified sequences</taxon>
        <taxon>metagenomes</taxon>
        <taxon>ecological metagenomes</taxon>
    </lineage>
</organism>
<reference evidence="2" key="1">
    <citation type="submission" date="2018-06" db="EMBL/GenBank/DDBJ databases">
        <authorList>
            <person name="Zhirakovskaya E."/>
        </authorList>
    </citation>
    <scope>NUCLEOTIDE SEQUENCE</scope>
</reference>
<dbReference type="SUPFAM" id="SSF101898">
    <property type="entry name" value="NHL repeat"/>
    <property type="match status" value="1"/>
</dbReference>
<dbReference type="Gene3D" id="2.120.10.30">
    <property type="entry name" value="TolB, C-terminal domain"/>
    <property type="match status" value="2"/>
</dbReference>
<dbReference type="InterPro" id="IPR011042">
    <property type="entry name" value="6-blade_b-propeller_TolB-like"/>
</dbReference>
<dbReference type="GO" id="GO:0000209">
    <property type="term" value="P:protein polyubiquitination"/>
    <property type="evidence" value="ECO:0007669"/>
    <property type="project" value="TreeGrafter"/>
</dbReference>
<accession>A0A3B0UZW6</accession>
<dbReference type="AlphaFoldDB" id="A0A3B0UZW6"/>
<protein>
    <submittedName>
        <fullName evidence="2">NHL repeat domain protein</fullName>
    </submittedName>
</protein>
<dbReference type="PANTHER" id="PTHR24104">
    <property type="entry name" value="E3 UBIQUITIN-PROTEIN LIGASE NHLRC1-RELATED"/>
    <property type="match status" value="1"/>
</dbReference>
<name>A0A3B0UZW6_9ZZZZ</name>
<evidence type="ECO:0000256" key="1">
    <source>
        <dbReference type="ARBA" id="ARBA00022737"/>
    </source>
</evidence>
<sequence length="339" mass="37637">MKNLSAYIIFILAALFLAACAPVKWGYQLNSPAKLEWPPPPSPAKIVYDGTLSAFKPTGESMFTRIFGRGDSGRIIKPVAVAVGSDGRLAIADAALTGVHLYIPAKQRYMLLTHAGKLRFKSPVSVIFGADLRLYVSDSIQRQIFIFDQQGNFMRGISAVGNTTLKRPTGLTIRPDKNLLYVTDTTAHRLEIFDNQGNYRGHIGERGKEPGEFNFPTHIASDAEGRIYVNDAMNFRVQVFSPRNEVLAVFGHHGNGSGDFAMSKGIAVDRKGVIYVVDTLFDRVQLFDMRGDYLLSFGGRGTGPGEFWLPSGIFIDQKTQKLYVCDTYNKRLQIYTLHD</sequence>
<dbReference type="PROSITE" id="PS51125">
    <property type="entry name" value="NHL"/>
    <property type="match status" value="3"/>
</dbReference>
<dbReference type="GO" id="GO:0043161">
    <property type="term" value="P:proteasome-mediated ubiquitin-dependent protein catabolic process"/>
    <property type="evidence" value="ECO:0007669"/>
    <property type="project" value="TreeGrafter"/>
</dbReference>
<dbReference type="PROSITE" id="PS51257">
    <property type="entry name" value="PROKAR_LIPOPROTEIN"/>
    <property type="match status" value="1"/>
</dbReference>
<keyword evidence="1" id="KW-0677">Repeat</keyword>